<comment type="function">
    <text evidence="3">Catalyzes the conversion of cyclic dehypoxanthine futalosine (cyclic DHFL) into 1,4-dihydroxy-6-naphthoate, a step in the biosynthesis of menaquinone (MK, vitamin K2).</text>
</comment>
<comment type="similarity">
    <text evidence="3">Belongs to the MqnA/MqnD family. MqnD subfamily.</text>
</comment>
<proteinExistence type="inferred from homology"/>
<reference evidence="4 5" key="1">
    <citation type="submission" date="2021-11" db="EMBL/GenBank/DDBJ databases">
        <title>Whole genome of Geoglobus acetivorans.</title>
        <authorList>
            <person name="Liu D."/>
        </authorList>
    </citation>
    <scope>NUCLEOTIDE SEQUENCE [LARGE SCALE GENOMIC DNA]</scope>
    <source>
        <strain evidence="4 5">SBH6</strain>
    </source>
</reference>
<dbReference type="InterPro" id="IPR003773">
    <property type="entry name" value="Menaquinone_biosynth"/>
</dbReference>
<evidence type="ECO:0000256" key="1">
    <source>
        <dbReference type="ARBA" id="ARBA00022428"/>
    </source>
</evidence>
<dbReference type="SUPFAM" id="SSF53850">
    <property type="entry name" value="Periplasmic binding protein-like II"/>
    <property type="match status" value="1"/>
</dbReference>
<protein>
    <recommendedName>
        <fullName evidence="3">1,4-dihydroxy-6-naphtoate synthase</fullName>
        <ecNumber evidence="3">4.1.99.29</ecNumber>
    </recommendedName>
    <alternativeName>
        <fullName evidence="3">Menaquinone biosynthetic enzyme MqnD</fullName>
    </alternativeName>
</protein>
<dbReference type="GeneID" id="90450181"/>
<evidence type="ECO:0000256" key="2">
    <source>
        <dbReference type="ARBA" id="ARBA00023239"/>
    </source>
</evidence>
<dbReference type="PANTHER" id="PTHR37167">
    <property type="entry name" value="1,4-DIHYDROXY-6-NAPHTOATE SYNTHASE"/>
    <property type="match status" value="1"/>
</dbReference>
<keyword evidence="5" id="KW-1185">Reference proteome</keyword>
<comment type="pathway">
    <text evidence="3">Quinol/quinone metabolism; menaquinone biosynthesis.</text>
</comment>
<dbReference type="Proteomes" id="UP001492541">
    <property type="component" value="Chromosome"/>
</dbReference>
<keyword evidence="2 3" id="KW-0456">Lyase</keyword>
<dbReference type="Gene3D" id="3.40.190.10">
    <property type="entry name" value="Periplasmic binding protein-like II"/>
    <property type="match status" value="2"/>
</dbReference>
<sequence>MKLRVAHTPDADDAFMFYAMMEGRIPLDFEVEHIIEDIESLNKRAFQENIEVTALSVHAYAYLSDRYRILSAGASVGDGYGPIVVAGDGIELEGRRIAIPGKYTSASLYLKLAVSDYEPVEMRFDRIIDAVKSGEVDAGLLIHEGQITYERHGLVKVLDLWEWWKEKTSLPMPLGVNVISRKVPEELQKKFLKAMQDSIEYALKNPDEATDYAMKYSRGMDFETTKRFAMMYVNEYTYKMPENVVKAIETLFDMAEERGILKKPPLDILF</sequence>
<dbReference type="InterPro" id="IPR030869">
    <property type="entry name" value="MqnD"/>
</dbReference>
<comment type="caution">
    <text evidence="3">Lacks conserved residue(s) required for the propagation of feature annotation.</text>
</comment>
<evidence type="ECO:0000313" key="5">
    <source>
        <dbReference type="Proteomes" id="UP001492541"/>
    </source>
</evidence>
<dbReference type="Pfam" id="PF02621">
    <property type="entry name" value="VitK2_biosynth"/>
    <property type="match status" value="1"/>
</dbReference>
<dbReference type="EMBL" id="CP087714">
    <property type="protein sequence ID" value="XAT63718.1"/>
    <property type="molecule type" value="Genomic_DNA"/>
</dbReference>
<organism evidence="4 5">
    <name type="scientific">Geoglobus acetivorans</name>
    <dbReference type="NCBI Taxonomy" id="565033"/>
    <lineage>
        <taxon>Archaea</taxon>
        <taxon>Methanobacteriati</taxon>
        <taxon>Methanobacteriota</taxon>
        <taxon>Archaeoglobi</taxon>
        <taxon>Archaeoglobales</taxon>
        <taxon>Archaeoglobaceae</taxon>
        <taxon>Geoglobus</taxon>
    </lineage>
</organism>
<comment type="catalytic activity">
    <reaction evidence="3">
        <text>cyclic dehypoxanthinylfutalosinate = 1,4-dihydroxy-6-naphthoate + dihydroxyacetone</text>
        <dbReference type="Rhea" id="RHEA:33087"/>
        <dbReference type="ChEBI" id="CHEBI:16016"/>
        <dbReference type="ChEBI" id="CHEBI:64254"/>
        <dbReference type="ChEBI" id="CHEBI:64270"/>
        <dbReference type="EC" id="4.1.99.29"/>
    </reaction>
</comment>
<evidence type="ECO:0000256" key="3">
    <source>
        <dbReference type="HAMAP-Rule" id="MF_00996"/>
    </source>
</evidence>
<dbReference type="EC" id="4.1.99.29" evidence="3"/>
<feature type="binding site" evidence="3">
    <location>
        <begin position="105"/>
        <end position="106"/>
    </location>
    <ligand>
        <name>substrate</name>
    </ligand>
</feature>
<dbReference type="PANTHER" id="PTHR37167:SF1">
    <property type="entry name" value="1,4-DIHYDROXY-6-NAPHTOATE SYNTHASE"/>
    <property type="match status" value="1"/>
</dbReference>
<dbReference type="RefSeq" id="WP_193807011.1">
    <property type="nucleotide sequence ID" value="NZ_CP087714.1"/>
</dbReference>
<accession>A0ABZ3H4K9</accession>
<keyword evidence="1 3" id="KW-0474">Menaquinone biosynthesis</keyword>
<gene>
    <name evidence="3" type="primary">mqnD</name>
    <name evidence="4" type="ORF">LPQ35_10755</name>
</gene>
<dbReference type="HAMAP" id="MF_00996">
    <property type="entry name" value="MqnD"/>
    <property type="match status" value="1"/>
</dbReference>
<feature type="active site" description="Proton acceptor" evidence="3">
    <location>
        <position position="143"/>
    </location>
</feature>
<evidence type="ECO:0000313" key="4">
    <source>
        <dbReference type="EMBL" id="XAT63718.1"/>
    </source>
</evidence>
<dbReference type="CDD" id="cd13636">
    <property type="entry name" value="PBP2_Af1704"/>
    <property type="match status" value="1"/>
</dbReference>
<name>A0ABZ3H4K9_GEOAI</name>